<dbReference type="PANTHER" id="PTHR12812:SF0">
    <property type="entry name" value="HEPARAN-SULFATE 6-O-SULFOTRANSFERASE"/>
    <property type="match status" value="1"/>
</dbReference>
<keyword evidence="9" id="KW-0732">Signal</keyword>
<evidence type="ECO:0000256" key="8">
    <source>
        <dbReference type="SAM" id="Phobius"/>
    </source>
</evidence>
<evidence type="ECO:0000313" key="10">
    <source>
        <dbReference type="EMBL" id="KAJ8751385.1"/>
    </source>
</evidence>
<evidence type="ECO:0000256" key="3">
    <source>
        <dbReference type="ARBA" id="ARBA00022692"/>
    </source>
</evidence>
<dbReference type="EMBL" id="JAIWQS010000011">
    <property type="protein sequence ID" value="KAJ8751385.1"/>
    <property type="molecule type" value="Genomic_DNA"/>
</dbReference>
<comment type="subcellular location">
    <subcellularLocation>
        <location evidence="1">Membrane</location>
        <topology evidence="1">Single-pass membrane protein</topology>
    </subcellularLocation>
</comment>
<dbReference type="Proteomes" id="UP001159364">
    <property type="component" value="Linkage Group LG11"/>
</dbReference>
<evidence type="ECO:0000313" key="11">
    <source>
        <dbReference type="Proteomes" id="UP001159364"/>
    </source>
</evidence>
<organism evidence="10 11">
    <name type="scientific">Erythroxylum novogranatense</name>
    <dbReference type="NCBI Taxonomy" id="1862640"/>
    <lineage>
        <taxon>Eukaryota</taxon>
        <taxon>Viridiplantae</taxon>
        <taxon>Streptophyta</taxon>
        <taxon>Embryophyta</taxon>
        <taxon>Tracheophyta</taxon>
        <taxon>Spermatophyta</taxon>
        <taxon>Magnoliopsida</taxon>
        <taxon>eudicotyledons</taxon>
        <taxon>Gunneridae</taxon>
        <taxon>Pentapetalae</taxon>
        <taxon>rosids</taxon>
        <taxon>fabids</taxon>
        <taxon>Malpighiales</taxon>
        <taxon>Erythroxylaceae</taxon>
        <taxon>Erythroxylum</taxon>
    </lineage>
</organism>
<gene>
    <name evidence="10" type="ORF">K2173_016583</name>
</gene>
<keyword evidence="3 8" id="KW-0812">Transmembrane</keyword>
<evidence type="ECO:0000256" key="6">
    <source>
        <dbReference type="ARBA" id="ARBA00023180"/>
    </source>
</evidence>
<evidence type="ECO:0000256" key="4">
    <source>
        <dbReference type="ARBA" id="ARBA00022989"/>
    </source>
</evidence>
<keyword evidence="5 8" id="KW-0472">Membrane</keyword>
<dbReference type="SUPFAM" id="SSF52540">
    <property type="entry name" value="P-loop containing nucleoside triphosphate hydrolases"/>
    <property type="match status" value="1"/>
</dbReference>
<dbReference type="PANTHER" id="PTHR12812">
    <property type="entry name" value="HEPARAN SULFATE 6-O-SULFOTRANSFERASE 3"/>
    <property type="match status" value="1"/>
</dbReference>
<evidence type="ECO:0008006" key="12">
    <source>
        <dbReference type="Google" id="ProtNLM"/>
    </source>
</evidence>
<feature type="compositionally biased region" description="Basic and acidic residues" evidence="7">
    <location>
        <begin position="331"/>
        <end position="349"/>
    </location>
</feature>
<evidence type="ECO:0000256" key="5">
    <source>
        <dbReference type="ARBA" id="ARBA00023136"/>
    </source>
</evidence>
<reference evidence="10 11" key="1">
    <citation type="submission" date="2021-09" db="EMBL/GenBank/DDBJ databases">
        <title>Genomic insights and catalytic innovation underlie evolution of tropane alkaloids biosynthesis.</title>
        <authorList>
            <person name="Wang Y.-J."/>
            <person name="Tian T."/>
            <person name="Huang J.-P."/>
            <person name="Huang S.-X."/>
        </authorList>
    </citation>
    <scope>NUCLEOTIDE SEQUENCE [LARGE SCALE GENOMIC DNA]</scope>
    <source>
        <strain evidence="10">KIB-2018</strain>
        <tissue evidence="10">Leaf</tissue>
    </source>
</reference>
<evidence type="ECO:0000256" key="1">
    <source>
        <dbReference type="ARBA" id="ARBA00004167"/>
    </source>
</evidence>
<keyword evidence="6" id="KW-0325">Glycoprotein</keyword>
<feature type="signal peptide" evidence="9">
    <location>
        <begin position="1"/>
        <end position="19"/>
    </location>
</feature>
<comment type="caution">
    <text evidence="10">The sequence shown here is derived from an EMBL/GenBank/DDBJ whole genome shotgun (WGS) entry which is preliminary data.</text>
</comment>
<feature type="region of interest" description="Disordered" evidence="7">
    <location>
        <begin position="319"/>
        <end position="362"/>
    </location>
</feature>
<evidence type="ECO:0000256" key="9">
    <source>
        <dbReference type="SAM" id="SignalP"/>
    </source>
</evidence>
<keyword evidence="11" id="KW-1185">Reference proteome</keyword>
<dbReference type="GO" id="GO:0017095">
    <property type="term" value="F:heparan sulfate 6-sulfotransferase activity"/>
    <property type="evidence" value="ECO:0007669"/>
    <property type="project" value="TreeGrafter"/>
</dbReference>
<name>A0AAV8SH81_9ROSI</name>
<dbReference type="AlphaFoldDB" id="A0AAV8SH81"/>
<dbReference type="InterPro" id="IPR027417">
    <property type="entry name" value="P-loop_NTPase"/>
</dbReference>
<dbReference type="InterPro" id="IPR010635">
    <property type="entry name" value="Heparan_SO4-6-sulfoTrfase"/>
</dbReference>
<protein>
    <recommendedName>
        <fullName evidence="12">Sulfotransferase</fullName>
    </recommendedName>
</protein>
<accession>A0AAV8SH81</accession>
<keyword evidence="2" id="KW-0808">Transferase</keyword>
<dbReference type="GO" id="GO:0016020">
    <property type="term" value="C:membrane"/>
    <property type="evidence" value="ECO:0007669"/>
    <property type="project" value="UniProtKB-SubCell"/>
</dbReference>
<dbReference type="Gene3D" id="3.40.50.300">
    <property type="entry name" value="P-loop containing nucleotide triphosphate hydrolases"/>
    <property type="match status" value="1"/>
</dbReference>
<sequence>MAPSLKFAVLLMLLGLANASSINQGFSHCEKIVKSWAISSSEQEIKEDKHTLRDLLFFLHIPRTGGRTYFHCFLKKLYSNYEECPRSYDKLRFNPSKQKCRLLVTHDDYSMMSKLPKEKTSVVTILRNPIDRIFSTYEFSIEVAARFLVHPNLTSATKMSGRLRSKTRGVSTLDIWPWKYLVPWMREDLFARRDTRKIRGSNDVKSYNPYEMEEFVKPLHEYINDPIAHDIIHNGATYQIAGLTNNSYFMEAHEVRKCVHKYKALGNDVLEVAKRRLDDMLYVGLTEDHKESATMFAHVVGAQVISQALALNVSADNVADDKSGQSSLVSDSKHDEDDDHQNDSSDQKANEVSSTDDMDGKNENITVEKLMDAYGDCISSLRKTQTRRRINSLKRITPANFSKEDRLKVPEVVLEQIRSLNDLDLELYKYAQDIFAKQHKLTMQKLVNRGGLKNMVPSWRVLALGTPFVILVLVLYNVVKARRRTWKVKI</sequence>
<evidence type="ECO:0000256" key="2">
    <source>
        <dbReference type="ARBA" id="ARBA00022679"/>
    </source>
</evidence>
<evidence type="ECO:0000256" key="7">
    <source>
        <dbReference type="SAM" id="MobiDB-lite"/>
    </source>
</evidence>
<keyword evidence="4 8" id="KW-1133">Transmembrane helix</keyword>
<feature type="transmembrane region" description="Helical" evidence="8">
    <location>
        <begin position="459"/>
        <end position="479"/>
    </location>
</feature>
<proteinExistence type="predicted"/>
<feature type="chain" id="PRO_5043821299" description="Sulfotransferase" evidence="9">
    <location>
        <begin position="20"/>
        <end position="490"/>
    </location>
</feature>